<keyword evidence="2" id="KW-1185">Reference proteome</keyword>
<comment type="caution">
    <text evidence="1">The sequence shown here is derived from an EMBL/GenBank/DDBJ whole genome shotgun (WGS) entry which is preliminary data.</text>
</comment>
<dbReference type="EMBL" id="CAXAMM010041095">
    <property type="protein sequence ID" value="CAK9097260.1"/>
    <property type="molecule type" value="Genomic_DNA"/>
</dbReference>
<gene>
    <name evidence="1" type="ORF">SCF082_LOCUS45626</name>
</gene>
<organism evidence="1 2">
    <name type="scientific">Durusdinium trenchii</name>
    <dbReference type="NCBI Taxonomy" id="1381693"/>
    <lineage>
        <taxon>Eukaryota</taxon>
        <taxon>Sar</taxon>
        <taxon>Alveolata</taxon>
        <taxon>Dinophyceae</taxon>
        <taxon>Suessiales</taxon>
        <taxon>Symbiodiniaceae</taxon>
        <taxon>Durusdinium</taxon>
    </lineage>
</organism>
<proteinExistence type="predicted"/>
<evidence type="ECO:0000313" key="2">
    <source>
        <dbReference type="Proteomes" id="UP001642464"/>
    </source>
</evidence>
<dbReference type="InterPro" id="IPR037151">
    <property type="entry name" value="AlkB-like_sf"/>
</dbReference>
<protein>
    <submittedName>
        <fullName evidence="1">Uncharacterized protein</fullName>
    </submittedName>
</protein>
<dbReference type="Proteomes" id="UP001642464">
    <property type="component" value="Unassembled WGS sequence"/>
</dbReference>
<dbReference type="Gene3D" id="2.60.120.590">
    <property type="entry name" value="Alpha-ketoglutarate-dependent dioxygenase AlkB-like"/>
    <property type="match status" value="1"/>
</dbReference>
<name>A0ABP0R9L0_9DINO</name>
<reference evidence="1 2" key="1">
    <citation type="submission" date="2024-02" db="EMBL/GenBank/DDBJ databases">
        <authorList>
            <person name="Chen Y."/>
            <person name="Shah S."/>
            <person name="Dougan E. K."/>
            <person name="Thang M."/>
            <person name="Chan C."/>
        </authorList>
    </citation>
    <scope>NUCLEOTIDE SEQUENCE [LARGE SCALE GENOMIC DNA]</scope>
</reference>
<accession>A0ABP0R9L0</accession>
<evidence type="ECO:0000313" key="1">
    <source>
        <dbReference type="EMBL" id="CAK9097260.1"/>
    </source>
</evidence>
<sequence length="563" mass="60702">MTNLLWSFCVGESRLRSFTGYGSVVAFQRATRVLLDPPLGFEHPDFSAAFRPETMACDHMDSLCLRGLPTPSEAPLELSTVRPTSASSALATSSTVKLPPVRPAGATRCRAALTVTSEVPEMEVSVELTEGEVLEGFPVPLPLGQTVRHCRSSGAIVGQVCVKGVPPVPFGVQVEAPRSSTSFSSVAGPRNFVATEMRSRTVQMGAEDLKVGNGLRAQGEGTVVDVSISDGHEAAILVKIRQAKKKELTMLAQQQALKNAMERGRYGSLLAQISRSKSRKVEAALIDEASRVLKSIQPKEGSFMTHKELGHLMRWSKATSPDGSHEVVQSCENCEDCPCNKGFASPGELCDVIGGAVSDALDGIAPNHISADEWLFKALVRAALNAPEGCVWKSGGKFLLTNEERNQSATAIVGVLERESQETDAGKGIRALVAHTEQEYGYRVTAIQLNFHPNQKSSHKQHRDIYGAGQKGGINCTCSFMKCTGTVCYSLGSSRQVLCETITDSRSNYETCGEECTGMKTYKWMHSGSAMHFNAPWNNNHTHGVPPMEDKCGPRISIALLCA</sequence>